<dbReference type="SUPFAM" id="SSF56209">
    <property type="entry name" value="Nitrile hydratase alpha chain"/>
    <property type="match status" value="1"/>
</dbReference>
<keyword evidence="2" id="KW-1185">Reference proteome</keyword>
<dbReference type="InterPro" id="IPR036648">
    <property type="entry name" value="CN_Hdrase_a/SCN_Hdrase_g_sf"/>
</dbReference>
<dbReference type="RefSeq" id="WP_132795292.1">
    <property type="nucleotide sequence ID" value="NZ_SLXM01000007.1"/>
</dbReference>
<name>A0A4R2NQA8_9FLAO</name>
<dbReference type="NCBIfam" id="TIGR03793">
    <property type="entry name" value="leader_NHLP"/>
    <property type="match status" value="1"/>
</dbReference>
<protein>
    <submittedName>
        <fullName evidence="1">Putative ribosomally synthesized peptide</fullName>
    </submittedName>
</protein>
<evidence type="ECO:0000313" key="1">
    <source>
        <dbReference type="EMBL" id="TCP24023.1"/>
    </source>
</evidence>
<dbReference type="EMBL" id="SLXM01000007">
    <property type="protein sequence ID" value="TCP24023.1"/>
    <property type="molecule type" value="Genomic_DNA"/>
</dbReference>
<dbReference type="InterPro" id="IPR022513">
    <property type="entry name" value="TOMM_pelo"/>
</dbReference>
<reference evidence="1 2" key="1">
    <citation type="submission" date="2019-03" db="EMBL/GenBank/DDBJ databases">
        <title>Genomic Encyclopedia of Type Strains, Phase IV (KMG-IV): sequencing the most valuable type-strain genomes for metagenomic binning, comparative biology and taxonomic classification.</title>
        <authorList>
            <person name="Goeker M."/>
        </authorList>
    </citation>
    <scope>NUCLEOTIDE SEQUENCE [LARGE SCALE GENOMIC DNA]</scope>
    <source>
        <strain evidence="1 2">DSM 14836</strain>
    </source>
</reference>
<dbReference type="GO" id="GO:0046914">
    <property type="term" value="F:transition metal ion binding"/>
    <property type="evidence" value="ECO:0007669"/>
    <property type="project" value="InterPro"/>
</dbReference>
<evidence type="ECO:0000313" key="2">
    <source>
        <dbReference type="Proteomes" id="UP000294564"/>
    </source>
</evidence>
<accession>A0A4R2NQA8</accession>
<comment type="caution">
    <text evidence="1">The sequence shown here is derived from an EMBL/GenBank/DDBJ whole genome shotgun (WGS) entry which is preliminary data.</text>
</comment>
<dbReference type="AlphaFoldDB" id="A0A4R2NQA8"/>
<dbReference type="OrthoDB" id="1275056at2"/>
<proteinExistence type="predicted"/>
<sequence>MKSNQQEELFQKVISEAWENETFKKELLENPVEAIEKLTGKTLQIPEGKKFLVRDQSDELNVYINIPANRTVEDAELNEEQLELVAGGITGDGCVIGFPNPFDIIFPLPSPTFPTKPIEY</sequence>
<dbReference type="Gene3D" id="3.90.330.10">
    <property type="entry name" value="Nitrile hydratase alpha /Thiocyanate hydrolase gamma"/>
    <property type="match status" value="1"/>
</dbReference>
<dbReference type="Proteomes" id="UP000294564">
    <property type="component" value="Unassembled WGS sequence"/>
</dbReference>
<organism evidence="1 2">
    <name type="scientific">Tenacibaculum skagerrakense</name>
    <dbReference type="NCBI Taxonomy" id="186571"/>
    <lineage>
        <taxon>Bacteria</taxon>
        <taxon>Pseudomonadati</taxon>
        <taxon>Bacteroidota</taxon>
        <taxon>Flavobacteriia</taxon>
        <taxon>Flavobacteriales</taxon>
        <taxon>Flavobacteriaceae</taxon>
        <taxon>Tenacibaculum</taxon>
    </lineage>
</organism>
<gene>
    <name evidence="1" type="ORF">EV195_107189</name>
</gene>
<dbReference type="GO" id="GO:0003824">
    <property type="term" value="F:catalytic activity"/>
    <property type="evidence" value="ECO:0007669"/>
    <property type="project" value="InterPro"/>
</dbReference>